<organism evidence="1 2">
    <name type="scientific">Metapseudomonas otitidis</name>
    <dbReference type="NCBI Taxonomy" id="319939"/>
    <lineage>
        <taxon>Bacteria</taxon>
        <taxon>Pseudomonadati</taxon>
        <taxon>Pseudomonadota</taxon>
        <taxon>Gammaproteobacteria</taxon>
        <taxon>Pseudomonadales</taxon>
        <taxon>Pseudomonadaceae</taxon>
        <taxon>Metapseudomonas</taxon>
    </lineage>
</organism>
<protein>
    <submittedName>
        <fullName evidence="1">Uncharacterized protein</fullName>
    </submittedName>
</protein>
<reference evidence="1 2" key="1">
    <citation type="submission" date="2019-12" db="EMBL/GenBank/DDBJ databases">
        <title>Draft genome sequence of Pseudomonas otitidis recovered from a chicken carcass.</title>
        <authorList>
            <person name="Vieira T.R."/>
            <person name="Oliviera E.F.C."/>
            <person name="Silva N.M.V."/>
            <person name="Sambrano G.E."/>
            <person name="Cibulski S.P."/>
            <person name="Cardoso M.R.I."/>
        </authorList>
    </citation>
    <scope>NUCLEOTIDE SEQUENCE [LARGE SCALE GENOMIC DNA]</scope>
    <source>
        <strain evidence="1 2">25_K</strain>
    </source>
</reference>
<dbReference type="AlphaFoldDB" id="A0A7X3H7Q0"/>
<evidence type="ECO:0000313" key="1">
    <source>
        <dbReference type="EMBL" id="MWK56908.1"/>
    </source>
</evidence>
<proteinExistence type="predicted"/>
<accession>A0A7X3H7Q0</accession>
<name>A0A7X3H7Q0_9GAMM</name>
<gene>
    <name evidence="1" type="ORF">GO594_13055</name>
</gene>
<dbReference type="RefSeq" id="WP_160481031.1">
    <property type="nucleotide sequence ID" value="NZ_WTFN01000027.1"/>
</dbReference>
<comment type="caution">
    <text evidence="1">The sequence shown here is derived from an EMBL/GenBank/DDBJ whole genome shotgun (WGS) entry which is preliminary data.</text>
</comment>
<evidence type="ECO:0000313" key="2">
    <source>
        <dbReference type="Proteomes" id="UP000461288"/>
    </source>
</evidence>
<dbReference type="Proteomes" id="UP000461288">
    <property type="component" value="Unassembled WGS sequence"/>
</dbReference>
<dbReference type="EMBL" id="WTFN01000027">
    <property type="protein sequence ID" value="MWK56908.1"/>
    <property type="molecule type" value="Genomic_DNA"/>
</dbReference>
<sequence>MTAHLVVRSRPGGVLVARGSSVAVTAARSAPQVLALDAGRRFLVLAGLQGPKGSDGLDGVQISQDPDNRLALRPDGLYVSDDLTPDPLAYYILAKG</sequence>